<feature type="compositionally biased region" description="Basic and acidic residues" evidence="1">
    <location>
        <begin position="47"/>
        <end position="59"/>
    </location>
</feature>
<feature type="chain" id="PRO_5041926024" evidence="2">
    <location>
        <begin position="17"/>
        <end position="127"/>
    </location>
</feature>
<evidence type="ECO:0000256" key="2">
    <source>
        <dbReference type="SAM" id="SignalP"/>
    </source>
</evidence>
<dbReference type="Proteomes" id="UP001234989">
    <property type="component" value="Chromosome 1"/>
</dbReference>
<gene>
    <name evidence="3" type="ORF">MTR67_002222</name>
</gene>
<evidence type="ECO:0000256" key="1">
    <source>
        <dbReference type="SAM" id="MobiDB-lite"/>
    </source>
</evidence>
<feature type="region of interest" description="Disordered" evidence="1">
    <location>
        <begin position="47"/>
        <end position="68"/>
    </location>
</feature>
<accession>A0AAF0PQL0</accession>
<dbReference type="AlphaFoldDB" id="A0AAF0PQL0"/>
<evidence type="ECO:0000313" key="4">
    <source>
        <dbReference type="Proteomes" id="UP001234989"/>
    </source>
</evidence>
<dbReference type="EMBL" id="CP133612">
    <property type="protein sequence ID" value="WMV08837.1"/>
    <property type="molecule type" value="Genomic_DNA"/>
</dbReference>
<feature type="signal peptide" evidence="2">
    <location>
        <begin position="1"/>
        <end position="16"/>
    </location>
</feature>
<organism evidence="3 4">
    <name type="scientific">Solanum verrucosum</name>
    <dbReference type="NCBI Taxonomy" id="315347"/>
    <lineage>
        <taxon>Eukaryota</taxon>
        <taxon>Viridiplantae</taxon>
        <taxon>Streptophyta</taxon>
        <taxon>Embryophyta</taxon>
        <taxon>Tracheophyta</taxon>
        <taxon>Spermatophyta</taxon>
        <taxon>Magnoliopsida</taxon>
        <taxon>eudicotyledons</taxon>
        <taxon>Gunneridae</taxon>
        <taxon>Pentapetalae</taxon>
        <taxon>asterids</taxon>
        <taxon>lamiids</taxon>
        <taxon>Solanales</taxon>
        <taxon>Solanaceae</taxon>
        <taxon>Solanoideae</taxon>
        <taxon>Solaneae</taxon>
        <taxon>Solanum</taxon>
    </lineage>
</organism>
<protein>
    <submittedName>
        <fullName evidence="3">Uncharacterized protein</fullName>
    </submittedName>
</protein>
<evidence type="ECO:0000313" key="3">
    <source>
        <dbReference type="EMBL" id="WMV08837.1"/>
    </source>
</evidence>
<name>A0AAF0PQL0_SOLVR</name>
<reference evidence="3" key="1">
    <citation type="submission" date="2023-08" db="EMBL/GenBank/DDBJ databases">
        <title>A de novo genome assembly of Solanum verrucosum Schlechtendal, a Mexican diploid species geographically isolated from the other diploid A-genome species in potato relatives.</title>
        <authorList>
            <person name="Hosaka K."/>
        </authorList>
    </citation>
    <scope>NUCLEOTIDE SEQUENCE</scope>
    <source>
        <tissue evidence="3">Young leaves</tissue>
    </source>
</reference>
<keyword evidence="2" id="KW-0732">Signal</keyword>
<proteinExistence type="predicted"/>
<keyword evidence="4" id="KW-1185">Reference proteome</keyword>
<sequence>MLKLLGLVVNVYWLSGEQVLFLYSTTIETANLLHKLSLDSQKKLEITEPKKKPSVDSKDVGNSQTQPMDQSVTPLLLYFMNPTVCYVPNGYTSTTYYYGYDGSGSEWEDYLRYVNPDGVEMPVSYSV</sequence>